<evidence type="ECO:0000313" key="9">
    <source>
        <dbReference type="EMBL" id="MDR8020076.1"/>
    </source>
</evidence>
<comment type="pathway">
    <text evidence="1 8">Cofactor biosynthesis; (R)-pantothenate biosynthesis; (R)-pantothenate from (R)-pantoate and beta-alanine: step 1/1.</text>
</comment>
<evidence type="ECO:0000256" key="6">
    <source>
        <dbReference type="ARBA" id="ARBA00022840"/>
    </source>
</evidence>
<feature type="binding site" evidence="8">
    <location>
        <position position="72"/>
    </location>
    <ligand>
        <name>(R)-pantoate</name>
        <dbReference type="ChEBI" id="CHEBI:15980"/>
    </ligand>
</feature>
<keyword evidence="5 8" id="KW-0547">Nucleotide-binding</keyword>
<evidence type="ECO:0000256" key="4">
    <source>
        <dbReference type="ARBA" id="ARBA00022655"/>
    </source>
</evidence>
<dbReference type="NCBIfam" id="TIGR00018">
    <property type="entry name" value="panC"/>
    <property type="match status" value="1"/>
</dbReference>
<accession>A0ABU2DUK7</accession>
<feature type="binding site" evidence="8">
    <location>
        <position position="72"/>
    </location>
    <ligand>
        <name>beta-alanine</name>
        <dbReference type="ChEBI" id="CHEBI:57966"/>
    </ligand>
</feature>
<dbReference type="InterPro" id="IPR003721">
    <property type="entry name" value="Pantoate_ligase"/>
</dbReference>
<evidence type="ECO:0000256" key="8">
    <source>
        <dbReference type="HAMAP-Rule" id="MF_00158"/>
    </source>
</evidence>
<dbReference type="Gene3D" id="3.40.50.620">
    <property type="entry name" value="HUPs"/>
    <property type="match status" value="1"/>
</dbReference>
<evidence type="ECO:0000256" key="3">
    <source>
        <dbReference type="ARBA" id="ARBA00022598"/>
    </source>
</evidence>
<keyword evidence="4 8" id="KW-0566">Pantothenate biosynthesis</keyword>
<keyword evidence="3 8" id="KW-0436">Ligase</keyword>
<dbReference type="RefSeq" id="WP_310549054.1">
    <property type="nucleotide sequence ID" value="NZ_JAVKGR010000015.1"/>
</dbReference>
<dbReference type="EMBL" id="JAVKGR010000015">
    <property type="protein sequence ID" value="MDR8020076.1"/>
    <property type="molecule type" value="Genomic_DNA"/>
</dbReference>
<dbReference type="HAMAP" id="MF_00158">
    <property type="entry name" value="PanC"/>
    <property type="match status" value="1"/>
</dbReference>
<name>A0ABU2DUK7_9MICC</name>
<organism evidence="9 10">
    <name type="scientific">Nesterenkonia aerolata</name>
    <dbReference type="NCBI Taxonomy" id="3074079"/>
    <lineage>
        <taxon>Bacteria</taxon>
        <taxon>Bacillati</taxon>
        <taxon>Actinomycetota</taxon>
        <taxon>Actinomycetes</taxon>
        <taxon>Micrococcales</taxon>
        <taxon>Micrococcaceae</taxon>
        <taxon>Nesterenkonia</taxon>
    </lineage>
</organism>
<dbReference type="Pfam" id="PF02569">
    <property type="entry name" value="Pantoate_ligase"/>
    <property type="match status" value="1"/>
</dbReference>
<feature type="binding site" evidence="8">
    <location>
        <position position="195"/>
    </location>
    <ligand>
        <name>ATP</name>
        <dbReference type="ChEBI" id="CHEBI:30616"/>
    </ligand>
</feature>
<dbReference type="Proteomes" id="UP001251870">
    <property type="component" value="Unassembled WGS sequence"/>
</dbReference>
<comment type="caution">
    <text evidence="9">The sequence shown here is derived from an EMBL/GenBank/DDBJ whole genome shotgun (WGS) entry which is preliminary data.</text>
</comment>
<evidence type="ECO:0000256" key="2">
    <source>
        <dbReference type="ARBA" id="ARBA00009256"/>
    </source>
</evidence>
<dbReference type="InterPro" id="IPR014729">
    <property type="entry name" value="Rossmann-like_a/b/a_fold"/>
</dbReference>
<comment type="similarity">
    <text evidence="2 8">Belongs to the pantothenate synthetase family.</text>
</comment>
<reference evidence="9 10" key="1">
    <citation type="submission" date="2023-09" db="EMBL/GenBank/DDBJ databases">
        <title>Description of three actinobacteria isolated from air of manufacturing shop in a pharmaceutical factory.</title>
        <authorList>
            <person name="Zhang D.-F."/>
        </authorList>
    </citation>
    <scope>NUCLEOTIDE SEQUENCE [LARGE SCALE GENOMIC DNA]</scope>
    <source>
        <strain evidence="9 10">LY-0111</strain>
    </source>
</reference>
<evidence type="ECO:0000313" key="10">
    <source>
        <dbReference type="Proteomes" id="UP001251870"/>
    </source>
</evidence>
<proteinExistence type="inferred from homology"/>
<comment type="function">
    <text evidence="8">Catalyzes the condensation of pantoate with beta-alanine in an ATP-dependent reaction via a pantoyl-adenylate intermediate.</text>
</comment>
<evidence type="ECO:0000256" key="1">
    <source>
        <dbReference type="ARBA" id="ARBA00004990"/>
    </source>
</evidence>
<feature type="binding site" evidence="8">
    <location>
        <begin position="203"/>
        <end position="206"/>
    </location>
    <ligand>
        <name>ATP</name>
        <dbReference type="ChEBI" id="CHEBI:30616"/>
    </ligand>
</feature>
<gene>
    <name evidence="8 9" type="primary">panC</name>
    <name evidence="9" type="ORF">RIL96_10920</name>
</gene>
<comment type="subunit">
    <text evidence="8">Homodimer.</text>
</comment>
<keyword evidence="6 8" id="KW-0067">ATP-binding</keyword>
<evidence type="ECO:0000256" key="7">
    <source>
        <dbReference type="ARBA" id="ARBA00048258"/>
    </source>
</evidence>
<feature type="binding site" evidence="8">
    <location>
        <begin position="41"/>
        <end position="48"/>
    </location>
    <ligand>
        <name>ATP</name>
        <dbReference type="ChEBI" id="CHEBI:30616"/>
    </ligand>
</feature>
<comment type="miscellaneous">
    <text evidence="8">The reaction proceeds by a bi uni uni bi ping pong mechanism.</text>
</comment>
<dbReference type="GO" id="GO:0016874">
    <property type="term" value="F:ligase activity"/>
    <property type="evidence" value="ECO:0007669"/>
    <property type="project" value="UniProtKB-KW"/>
</dbReference>
<dbReference type="PANTHER" id="PTHR21299">
    <property type="entry name" value="CYTIDYLATE KINASE/PANTOATE-BETA-ALANINE LIGASE"/>
    <property type="match status" value="1"/>
</dbReference>
<dbReference type="SUPFAM" id="SSF52374">
    <property type="entry name" value="Nucleotidylyl transferase"/>
    <property type="match status" value="1"/>
</dbReference>
<dbReference type="EC" id="6.3.2.1" evidence="8"/>
<feature type="binding site" evidence="8">
    <location>
        <position position="172"/>
    </location>
    <ligand>
        <name>(R)-pantoate</name>
        <dbReference type="ChEBI" id="CHEBI:15980"/>
    </ligand>
</feature>
<feature type="active site" description="Proton donor" evidence="8">
    <location>
        <position position="48"/>
    </location>
</feature>
<keyword evidence="10" id="KW-1185">Reference proteome</keyword>
<keyword evidence="8" id="KW-0963">Cytoplasm</keyword>
<dbReference type="InterPro" id="IPR042176">
    <property type="entry name" value="Pantoate_ligase_C"/>
</dbReference>
<dbReference type="PANTHER" id="PTHR21299:SF1">
    <property type="entry name" value="PANTOATE--BETA-ALANINE LIGASE"/>
    <property type="match status" value="1"/>
</dbReference>
<comment type="subcellular location">
    <subcellularLocation>
        <location evidence="8">Cytoplasm</location>
    </subcellularLocation>
</comment>
<dbReference type="Gene3D" id="3.30.1300.10">
    <property type="entry name" value="Pantoate-beta-alanine ligase, C-terminal domain"/>
    <property type="match status" value="1"/>
</dbReference>
<feature type="binding site" evidence="8">
    <location>
        <begin position="166"/>
        <end position="169"/>
    </location>
    <ligand>
        <name>ATP</name>
        <dbReference type="ChEBI" id="CHEBI:30616"/>
    </ligand>
</feature>
<sequence length="311" mass="33650">MTPPRVLTTAAQFRAALTEAVHALPAREDAAPPVVGLVPTMGALHQGHAALLEAAQETADIVIASVFVNPLQFDDPDDYRLYPRDFDGDFALLTAHGAQLIFAPSTEEMYPGHPEGPLVTVTAGELGRRYEGAHRPGHFDGVATVVTKLFSIMAPPAPARLQAWFGQKDAEQVAVIARMVEDLSLPVRVRTVPVVRDEHGLAMSSRNRRLSDDDHTTALTLFRTLDELRRRAGAGEPLDVEGLTAEIRARGEIELDYLVVADPRTLLPADLSEDGVLTTAALALVAARIGPVRLIDNMELEPLTCNEEQSP</sequence>
<protein>
    <recommendedName>
        <fullName evidence="8">Pantothenate synthetase</fullName>
        <shortName evidence="8">PS</shortName>
        <ecNumber evidence="8">6.3.2.1</ecNumber>
    </recommendedName>
    <alternativeName>
        <fullName evidence="8">Pantoate--beta-alanine ligase</fullName>
    </alternativeName>
    <alternativeName>
        <fullName evidence="8">Pantoate-activating enzyme</fullName>
    </alternativeName>
</protein>
<evidence type="ECO:0000256" key="5">
    <source>
        <dbReference type="ARBA" id="ARBA00022741"/>
    </source>
</evidence>
<comment type="catalytic activity">
    <reaction evidence="7 8">
        <text>(R)-pantoate + beta-alanine + ATP = (R)-pantothenate + AMP + diphosphate + H(+)</text>
        <dbReference type="Rhea" id="RHEA:10912"/>
        <dbReference type="ChEBI" id="CHEBI:15378"/>
        <dbReference type="ChEBI" id="CHEBI:15980"/>
        <dbReference type="ChEBI" id="CHEBI:29032"/>
        <dbReference type="ChEBI" id="CHEBI:30616"/>
        <dbReference type="ChEBI" id="CHEBI:33019"/>
        <dbReference type="ChEBI" id="CHEBI:57966"/>
        <dbReference type="ChEBI" id="CHEBI:456215"/>
        <dbReference type="EC" id="6.3.2.1"/>
    </reaction>
</comment>